<gene>
    <name evidence="3" type="ORF">AVDCRST_MAG64-3654</name>
</gene>
<organism evidence="3">
    <name type="scientific">uncultured Phycisphaerae bacterium</name>
    <dbReference type="NCBI Taxonomy" id="904963"/>
    <lineage>
        <taxon>Bacteria</taxon>
        <taxon>Pseudomonadati</taxon>
        <taxon>Planctomycetota</taxon>
        <taxon>Phycisphaerae</taxon>
        <taxon>environmental samples</taxon>
    </lineage>
</organism>
<dbReference type="AlphaFoldDB" id="A0A6J4QBM8"/>
<evidence type="ECO:0000256" key="2">
    <source>
        <dbReference type="SAM" id="Phobius"/>
    </source>
</evidence>
<feature type="transmembrane region" description="Helical" evidence="2">
    <location>
        <begin position="196"/>
        <end position="216"/>
    </location>
</feature>
<feature type="region of interest" description="Disordered" evidence="1">
    <location>
        <begin position="1"/>
        <end position="38"/>
    </location>
</feature>
<sequence length="227" mass="24580">AVMGDLERTGTADDQPGLAPPPPPPPPPGAGGYVGVPASGATARQPLKPVAQPWVPQSLSFLDFNKPWHRVVLMAIFGAFAVAGIGVGIFGVTKHAADSRFNAVAKQAEGVLYGKPERNDIKRRRRARQEAYDITYKFTIDGKQYTGEEDQVRVEDLPGDPSASYDGQNVFVSVFYDPGNPAENRLDEASTLTDKIIIAAGFVCVPVGLFGLWRVFRYDRYARSIGS</sequence>
<name>A0A6J4QBM8_9BACT</name>
<dbReference type="EMBL" id="CADCUQ010000838">
    <property type="protein sequence ID" value="CAA9433315.1"/>
    <property type="molecule type" value="Genomic_DNA"/>
</dbReference>
<feature type="transmembrane region" description="Helical" evidence="2">
    <location>
        <begin position="71"/>
        <end position="92"/>
    </location>
</feature>
<protein>
    <recommendedName>
        <fullName evidence="4">DUF3592 domain-containing protein</fullName>
    </recommendedName>
</protein>
<feature type="compositionally biased region" description="Basic and acidic residues" evidence="1">
    <location>
        <begin position="1"/>
        <end position="11"/>
    </location>
</feature>
<evidence type="ECO:0000256" key="1">
    <source>
        <dbReference type="SAM" id="MobiDB-lite"/>
    </source>
</evidence>
<keyword evidence="2" id="KW-1133">Transmembrane helix</keyword>
<feature type="non-terminal residue" evidence="3">
    <location>
        <position position="1"/>
    </location>
</feature>
<evidence type="ECO:0008006" key="4">
    <source>
        <dbReference type="Google" id="ProtNLM"/>
    </source>
</evidence>
<keyword evidence="2" id="KW-0812">Transmembrane</keyword>
<proteinExistence type="predicted"/>
<reference evidence="3" key="1">
    <citation type="submission" date="2020-02" db="EMBL/GenBank/DDBJ databases">
        <authorList>
            <person name="Meier V. D."/>
        </authorList>
    </citation>
    <scope>NUCLEOTIDE SEQUENCE</scope>
    <source>
        <strain evidence="3">AVDCRST_MAG64</strain>
    </source>
</reference>
<keyword evidence="2" id="KW-0472">Membrane</keyword>
<feature type="compositionally biased region" description="Pro residues" evidence="1">
    <location>
        <begin position="18"/>
        <end position="29"/>
    </location>
</feature>
<evidence type="ECO:0000313" key="3">
    <source>
        <dbReference type="EMBL" id="CAA9433315.1"/>
    </source>
</evidence>
<accession>A0A6J4QBM8</accession>